<feature type="transmembrane region" description="Helical" evidence="1">
    <location>
        <begin position="96"/>
        <end position="117"/>
    </location>
</feature>
<dbReference type="EMBL" id="MFZT01000019">
    <property type="protein sequence ID" value="OGK31349.1"/>
    <property type="molecule type" value="Genomic_DNA"/>
</dbReference>
<evidence type="ECO:0000313" key="2">
    <source>
        <dbReference type="EMBL" id="OGK31349.1"/>
    </source>
</evidence>
<evidence type="ECO:0000256" key="1">
    <source>
        <dbReference type="SAM" id="Phobius"/>
    </source>
</evidence>
<gene>
    <name evidence="2" type="ORF">A3D08_02245</name>
</gene>
<keyword evidence="1" id="KW-0812">Transmembrane</keyword>
<name>A0A1F7HJF0_9BACT</name>
<evidence type="ECO:0000313" key="3">
    <source>
        <dbReference type="Proteomes" id="UP000178098"/>
    </source>
</evidence>
<protein>
    <submittedName>
        <fullName evidence="2">Uncharacterized protein</fullName>
    </submittedName>
</protein>
<accession>A0A1F7HJF0</accession>
<dbReference type="Proteomes" id="UP000178098">
    <property type="component" value="Unassembled WGS sequence"/>
</dbReference>
<keyword evidence="1" id="KW-0472">Membrane</keyword>
<sequence>MPRVLWFVPIVLILFLLLQPMFGGSKDGGYGKSWCGWPTSQLYRVQESDGSSASEIIGNLAERRDVPGWGIRACNLLIPGFDQLYSGAWIVIPNRLGLYALMAWIVTSTFIIFMAWLTRDQ</sequence>
<proteinExistence type="predicted"/>
<reference evidence="2 3" key="1">
    <citation type="journal article" date="2016" name="Nat. Commun.">
        <title>Thousands of microbial genomes shed light on interconnected biogeochemical processes in an aquifer system.</title>
        <authorList>
            <person name="Anantharaman K."/>
            <person name="Brown C.T."/>
            <person name="Hug L.A."/>
            <person name="Sharon I."/>
            <person name="Castelle C.J."/>
            <person name="Probst A.J."/>
            <person name="Thomas B.C."/>
            <person name="Singh A."/>
            <person name="Wilkins M.J."/>
            <person name="Karaoz U."/>
            <person name="Brodie E.L."/>
            <person name="Williams K.H."/>
            <person name="Hubbard S.S."/>
            <person name="Banfield J.F."/>
        </authorList>
    </citation>
    <scope>NUCLEOTIDE SEQUENCE [LARGE SCALE GENOMIC DNA]</scope>
</reference>
<keyword evidence="1" id="KW-1133">Transmembrane helix</keyword>
<comment type="caution">
    <text evidence="2">The sequence shown here is derived from an EMBL/GenBank/DDBJ whole genome shotgun (WGS) entry which is preliminary data.</text>
</comment>
<organism evidence="2 3">
    <name type="scientific">Candidatus Roizmanbacteria bacterium RIFCSPHIGHO2_02_FULL_43_11</name>
    <dbReference type="NCBI Taxonomy" id="1802043"/>
    <lineage>
        <taxon>Bacteria</taxon>
        <taxon>Candidatus Roizmaniibacteriota</taxon>
    </lineage>
</organism>
<dbReference type="AlphaFoldDB" id="A0A1F7HJF0"/>